<dbReference type="Ensembl" id="ENSCSET00000020246.1">
    <property type="protein sequence ID" value="ENSCSEP00000019999.1"/>
    <property type="gene ID" value="ENSCSEG00000012777.1"/>
</dbReference>
<feature type="region of interest" description="Disordered" evidence="12">
    <location>
        <begin position="137"/>
        <end position="346"/>
    </location>
</feature>
<dbReference type="InterPro" id="IPR034374">
    <property type="entry name" value="G3BP1_RRM"/>
</dbReference>
<feature type="compositionally biased region" description="Basic and acidic residues" evidence="12">
    <location>
        <begin position="423"/>
        <end position="439"/>
    </location>
</feature>
<dbReference type="GO" id="GO:0010494">
    <property type="term" value="C:cytoplasmic stress granule"/>
    <property type="evidence" value="ECO:0007669"/>
    <property type="project" value="UniProtKB-SubCell"/>
</dbReference>
<feature type="domain" description="RRM" evidence="13">
    <location>
        <begin position="352"/>
        <end position="427"/>
    </location>
</feature>
<dbReference type="SMART" id="SM00360">
    <property type="entry name" value="RRM"/>
    <property type="match status" value="1"/>
</dbReference>
<keyword evidence="8" id="KW-0832">Ubl conjugation</keyword>
<evidence type="ECO:0000313" key="16">
    <source>
        <dbReference type="Proteomes" id="UP000265120"/>
    </source>
</evidence>
<dbReference type="Gene3D" id="3.10.450.50">
    <property type="match status" value="1"/>
</dbReference>
<keyword evidence="4" id="KW-0963">Cytoplasm</keyword>
<feature type="region of interest" description="Disordered" evidence="12">
    <location>
        <begin position="423"/>
        <end position="491"/>
    </location>
</feature>
<keyword evidence="9" id="KW-0391">Immunity</keyword>
<comment type="subcellular location">
    <subcellularLocation>
        <location evidence="1">Cytoplasm</location>
        <location evidence="1">Stress granule</location>
    </subcellularLocation>
</comment>
<feature type="compositionally biased region" description="Low complexity" evidence="12">
    <location>
        <begin position="482"/>
        <end position="491"/>
    </location>
</feature>
<evidence type="ECO:0000313" key="15">
    <source>
        <dbReference type="Ensembl" id="ENSCSEP00000019999.1"/>
    </source>
</evidence>
<dbReference type="GO" id="GO:0005829">
    <property type="term" value="C:cytosol"/>
    <property type="evidence" value="ECO:0007669"/>
    <property type="project" value="TreeGrafter"/>
</dbReference>
<dbReference type="PANTHER" id="PTHR10693:SF21">
    <property type="entry name" value="RAS GTPASE-ACTIVATING PROTEIN-BINDING PROTEIN 1"/>
    <property type="match status" value="1"/>
</dbReference>
<dbReference type="CTD" id="10146"/>
<accession>A0A3P8W085</accession>
<feature type="compositionally biased region" description="Gly residues" evidence="12">
    <location>
        <begin position="444"/>
        <end position="463"/>
    </location>
</feature>
<evidence type="ECO:0000256" key="5">
    <source>
        <dbReference type="ARBA" id="ARBA00022499"/>
    </source>
</evidence>
<feature type="compositionally biased region" description="Acidic residues" evidence="12">
    <location>
        <begin position="137"/>
        <end position="156"/>
    </location>
</feature>
<dbReference type="FunFam" id="3.10.450.50:FF:000002">
    <property type="entry name" value="Ras GTPase-activating protein-binding protein 2 isoform 1"/>
    <property type="match status" value="1"/>
</dbReference>
<dbReference type="Pfam" id="PF00076">
    <property type="entry name" value="RRM_1"/>
    <property type="match status" value="1"/>
</dbReference>
<dbReference type="GO" id="GO:0045087">
    <property type="term" value="P:innate immune response"/>
    <property type="evidence" value="ECO:0007669"/>
    <property type="project" value="UniProtKB-KW"/>
</dbReference>
<dbReference type="SUPFAM" id="SSF54427">
    <property type="entry name" value="NTF2-like"/>
    <property type="match status" value="1"/>
</dbReference>
<dbReference type="CDD" id="cd12463">
    <property type="entry name" value="RRM_G3BP1"/>
    <property type="match status" value="1"/>
</dbReference>
<dbReference type="FunFam" id="3.30.70.330:FF:000898">
    <property type="entry name" value="GTPase activating protein (SH3 domain) binding protein 1"/>
    <property type="match status" value="1"/>
</dbReference>
<dbReference type="Gene3D" id="3.30.70.330">
    <property type="match status" value="1"/>
</dbReference>
<dbReference type="InterPro" id="IPR039539">
    <property type="entry name" value="Ras_GTPase_bind_prot"/>
</dbReference>
<feature type="domain" description="NTF2" evidence="14">
    <location>
        <begin position="11"/>
        <end position="133"/>
    </location>
</feature>
<keyword evidence="6" id="KW-0597">Phosphoprotein</keyword>
<keyword evidence="2" id="KW-0813">Transport</keyword>
<reference evidence="15" key="3">
    <citation type="submission" date="2025-09" db="UniProtKB">
        <authorList>
            <consortium name="Ensembl"/>
        </authorList>
    </citation>
    <scope>IDENTIFICATION</scope>
</reference>
<dbReference type="InterPro" id="IPR012677">
    <property type="entry name" value="Nucleotide-bd_a/b_plait_sf"/>
</dbReference>
<keyword evidence="7" id="KW-0399">Innate immunity</keyword>
<dbReference type="InParanoid" id="A0A3P8W085"/>
<name>A0A3P8W085_CYNSE</name>
<keyword evidence="3" id="KW-0488">Methylation</keyword>
<dbReference type="PROSITE" id="PS50177">
    <property type="entry name" value="NTF2_DOMAIN"/>
    <property type="match status" value="1"/>
</dbReference>
<evidence type="ECO:0000259" key="13">
    <source>
        <dbReference type="PROSITE" id="PS50102"/>
    </source>
</evidence>
<dbReference type="InterPro" id="IPR032710">
    <property type="entry name" value="NTF2-like_dom_sf"/>
</dbReference>
<dbReference type="PANTHER" id="PTHR10693">
    <property type="entry name" value="RAS GTPASE-ACTIVATING PROTEIN-BINDING PROTEIN"/>
    <property type="match status" value="1"/>
</dbReference>
<evidence type="ECO:0000256" key="12">
    <source>
        <dbReference type="SAM" id="MobiDB-lite"/>
    </source>
</evidence>
<feature type="compositionally biased region" description="Low complexity" evidence="12">
    <location>
        <begin position="233"/>
        <end position="253"/>
    </location>
</feature>
<dbReference type="STRING" id="244447.ENSCSEP00000019999"/>
<evidence type="ECO:0000256" key="9">
    <source>
        <dbReference type="ARBA" id="ARBA00022859"/>
    </source>
</evidence>
<proteinExistence type="predicted"/>
<dbReference type="InterPro" id="IPR002075">
    <property type="entry name" value="NTF2_dom"/>
</dbReference>
<evidence type="ECO:0000259" key="14">
    <source>
        <dbReference type="PROSITE" id="PS50177"/>
    </source>
</evidence>
<evidence type="ECO:0000256" key="3">
    <source>
        <dbReference type="ARBA" id="ARBA00022481"/>
    </source>
</evidence>
<dbReference type="OMA" id="RCKGPQG"/>
<dbReference type="GeneTree" id="ENSGT00390000011365"/>
<evidence type="ECO:0000256" key="7">
    <source>
        <dbReference type="ARBA" id="ARBA00022588"/>
    </source>
</evidence>
<evidence type="ECO:0000256" key="11">
    <source>
        <dbReference type="PROSITE-ProRule" id="PRU00176"/>
    </source>
</evidence>
<reference evidence="15" key="2">
    <citation type="submission" date="2025-08" db="UniProtKB">
        <authorList>
            <consortium name="Ensembl"/>
        </authorList>
    </citation>
    <scope>IDENTIFICATION</scope>
</reference>
<evidence type="ECO:0000256" key="6">
    <source>
        <dbReference type="ARBA" id="ARBA00022553"/>
    </source>
</evidence>
<dbReference type="RefSeq" id="XP_008325451.1">
    <property type="nucleotide sequence ID" value="XM_008327229.3"/>
</dbReference>
<sequence length="491" mass="53842">MVMEKPSAQLVGREFVRQYYTLLNQAPDYLHRFYGKNSSYVHGGLDCNGKPAEAVYGQSEIHKKVMALSFHDCHTKIRHVDAHTTLNEGVVVQVMGELSNNMQPMRKFMQTFVLAPEGTVANKFYVHNDVFRYQDEVFGDSDSEPPEESEDEEEIEERVASPDVAPEESAPFFDPTACPEPAVPGEEEEAVAVASPEPEQDLEKESEPVELKSETLVEAQADTVDDATEKSQAAAPTTVETAPVSAEPVPAAPEENRPFSWASVTSKNLPPSGAVPVSGIPPHVVKATPSAQPRVEVKPESQTSTQRPQRDQRPRELRPGGPPPVHRGPRPVREGEQGESEGRRVIRYPDAHQVFVGNVPHDVDKSELKEFFEQFGTVLELRINSGGKLPNFGFVVFDDSEPVQKILSSRPIKFRGDVRLNVEEKKTRSAREGDRRDTMPRGPRGPGGIRERIGGGGRGGPSARGGVAQKPSFGSGRGSGPSDGRYSAQRQ</sequence>
<evidence type="ECO:0000256" key="8">
    <source>
        <dbReference type="ARBA" id="ARBA00022843"/>
    </source>
</evidence>
<keyword evidence="10 11" id="KW-0694">RNA-binding</keyword>
<dbReference type="InterPro" id="IPR018222">
    <property type="entry name" value="Nuclear_transport_factor_2_euk"/>
</dbReference>
<dbReference type="AlphaFoldDB" id="A0A3P8W085"/>
<dbReference type="GeneID" id="103391092"/>
<dbReference type="PROSITE" id="PS50102">
    <property type="entry name" value="RRM"/>
    <property type="match status" value="1"/>
</dbReference>
<keyword evidence="16" id="KW-1185">Reference proteome</keyword>
<dbReference type="Proteomes" id="UP000265120">
    <property type="component" value="Chromosome 15"/>
</dbReference>
<dbReference type="Pfam" id="PF02136">
    <property type="entry name" value="NTF2"/>
    <property type="match status" value="1"/>
</dbReference>
<dbReference type="InterPro" id="IPR035979">
    <property type="entry name" value="RBD_domain_sf"/>
</dbReference>
<reference evidence="15 16" key="1">
    <citation type="journal article" date="2014" name="Nat. Genet.">
        <title>Whole-genome sequence of a flatfish provides insights into ZW sex chromosome evolution and adaptation to a benthic lifestyle.</title>
        <authorList>
            <person name="Chen S."/>
            <person name="Zhang G."/>
            <person name="Shao C."/>
            <person name="Huang Q."/>
            <person name="Liu G."/>
            <person name="Zhang P."/>
            <person name="Song W."/>
            <person name="An N."/>
            <person name="Chalopin D."/>
            <person name="Volff J.N."/>
            <person name="Hong Y."/>
            <person name="Li Q."/>
            <person name="Sha Z."/>
            <person name="Zhou H."/>
            <person name="Xie M."/>
            <person name="Yu Q."/>
            <person name="Liu Y."/>
            <person name="Xiang H."/>
            <person name="Wang N."/>
            <person name="Wu K."/>
            <person name="Yang C."/>
            <person name="Zhou Q."/>
            <person name="Liao X."/>
            <person name="Yang L."/>
            <person name="Hu Q."/>
            <person name="Zhang J."/>
            <person name="Meng L."/>
            <person name="Jin L."/>
            <person name="Tian Y."/>
            <person name="Lian J."/>
            <person name="Yang J."/>
            <person name="Miao G."/>
            <person name="Liu S."/>
            <person name="Liang Z."/>
            <person name="Yan F."/>
            <person name="Li Y."/>
            <person name="Sun B."/>
            <person name="Zhang H."/>
            <person name="Zhang J."/>
            <person name="Zhu Y."/>
            <person name="Du M."/>
            <person name="Zhao Y."/>
            <person name="Schartl M."/>
            <person name="Tang Q."/>
            <person name="Wang J."/>
        </authorList>
    </citation>
    <scope>NUCLEOTIDE SEQUENCE</scope>
</reference>
<dbReference type="SUPFAM" id="SSF54928">
    <property type="entry name" value="RNA-binding domain, RBD"/>
    <property type="match status" value="1"/>
</dbReference>
<feature type="compositionally biased region" description="Basic and acidic residues" evidence="12">
    <location>
        <begin position="331"/>
        <end position="346"/>
    </location>
</feature>
<evidence type="ECO:0000256" key="2">
    <source>
        <dbReference type="ARBA" id="ARBA00022448"/>
    </source>
</evidence>
<feature type="compositionally biased region" description="Basic and acidic residues" evidence="12">
    <location>
        <begin position="308"/>
        <end position="318"/>
    </location>
</feature>
<evidence type="ECO:0000256" key="4">
    <source>
        <dbReference type="ARBA" id="ARBA00022490"/>
    </source>
</evidence>
<keyword evidence="5" id="KW-1017">Isopeptide bond</keyword>
<organism evidence="15 16">
    <name type="scientific">Cynoglossus semilaevis</name>
    <name type="common">Tongue sole</name>
    <dbReference type="NCBI Taxonomy" id="244447"/>
    <lineage>
        <taxon>Eukaryota</taxon>
        <taxon>Metazoa</taxon>
        <taxon>Chordata</taxon>
        <taxon>Craniata</taxon>
        <taxon>Vertebrata</taxon>
        <taxon>Euteleostomi</taxon>
        <taxon>Actinopterygii</taxon>
        <taxon>Neopterygii</taxon>
        <taxon>Teleostei</taxon>
        <taxon>Neoteleostei</taxon>
        <taxon>Acanthomorphata</taxon>
        <taxon>Carangaria</taxon>
        <taxon>Pleuronectiformes</taxon>
        <taxon>Pleuronectoidei</taxon>
        <taxon>Cynoglossidae</taxon>
        <taxon>Cynoglossinae</taxon>
        <taxon>Cynoglossus</taxon>
    </lineage>
</organism>
<dbReference type="OrthoDB" id="339151at2759"/>
<dbReference type="KEGG" id="csem:103391092"/>
<dbReference type="GO" id="GO:1990904">
    <property type="term" value="C:ribonucleoprotein complex"/>
    <property type="evidence" value="ECO:0007669"/>
    <property type="project" value="TreeGrafter"/>
</dbReference>
<dbReference type="GO" id="GO:0003729">
    <property type="term" value="F:mRNA binding"/>
    <property type="evidence" value="ECO:0007669"/>
    <property type="project" value="TreeGrafter"/>
</dbReference>
<dbReference type="CDD" id="cd00780">
    <property type="entry name" value="NTF2"/>
    <property type="match status" value="1"/>
</dbReference>
<feature type="compositionally biased region" description="Basic and acidic residues" evidence="12">
    <location>
        <begin position="201"/>
        <end position="215"/>
    </location>
</feature>
<protein>
    <submittedName>
        <fullName evidence="15">GTPase activating protein (SH3 domain) binding protein 1</fullName>
    </submittedName>
</protein>
<dbReference type="InterPro" id="IPR000504">
    <property type="entry name" value="RRM_dom"/>
</dbReference>
<evidence type="ECO:0000256" key="1">
    <source>
        <dbReference type="ARBA" id="ARBA00004210"/>
    </source>
</evidence>
<evidence type="ECO:0000256" key="10">
    <source>
        <dbReference type="ARBA" id="ARBA00022884"/>
    </source>
</evidence>